<dbReference type="InterPro" id="IPR000917">
    <property type="entry name" value="Sulfatase_N"/>
</dbReference>
<dbReference type="SUPFAM" id="SSF53649">
    <property type="entry name" value="Alkaline phosphatase-like"/>
    <property type="match status" value="1"/>
</dbReference>
<name>A0A075FP38_9ARCH</name>
<dbReference type="InterPro" id="IPR052701">
    <property type="entry name" value="GAG_Ulvan_Degrading_Sulfatases"/>
</dbReference>
<feature type="domain" description="Sulfatase N-terminal" evidence="1">
    <location>
        <begin position="3"/>
        <end position="86"/>
    </location>
</feature>
<dbReference type="PANTHER" id="PTHR43751:SF3">
    <property type="entry name" value="SULFATASE N-TERMINAL DOMAIN-CONTAINING PROTEIN"/>
    <property type="match status" value="1"/>
</dbReference>
<proteinExistence type="predicted"/>
<organism evidence="2">
    <name type="scientific">uncultured marine thaumarchaeote AD1000_31_G03</name>
    <dbReference type="NCBI Taxonomy" id="1455907"/>
    <lineage>
        <taxon>Archaea</taxon>
        <taxon>Nitrososphaerota</taxon>
        <taxon>environmental samples</taxon>
    </lineage>
</organism>
<dbReference type="EMBL" id="KF900386">
    <property type="protein sequence ID" value="AIE93124.1"/>
    <property type="molecule type" value="Genomic_DNA"/>
</dbReference>
<dbReference type="InterPro" id="IPR017850">
    <property type="entry name" value="Alkaline_phosphatase_core_sf"/>
</dbReference>
<reference evidence="2" key="1">
    <citation type="journal article" date="2014" name="Genome Biol. Evol.">
        <title>Pangenome evidence for extensive interdomain horizontal transfer affecting lineage core and shell genes in uncultured planktonic thaumarchaeota and euryarchaeota.</title>
        <authorList>
            <person name="Deschamps P."/>
            <person name="Zivanovic Y."/>
            <person name="Moreira D."/>
            <person name="Rodriguez-Valera F."/>
            <person name="Lopez-Garcia P."/>
        </authorList>
    </citation>
    <scope>NUCLEOTIDE SEQUENCE</scope>
</reference>
<protein>
    <submittedName>
        <fullName evidence="2">Sulfatase</fullName>
    </submittedName>
</protein>
<dbReference type="Pfam" id="PF00884">
    <property type="entry name" value="Sulfatase"/>
    <property type="match status" value="1"/>
</dbReference>
<sequence>MKPNIVFLLLDSFRSDKCYGESKTSKTPNLDTLIKNSTYLPNTFASADGTILSLNSLFTGLFPFKTGTRAKKLQLHGTNFIDILKKTAIIFMEKHHI</sequence>
<dbReference type="Gene3D" id="3.40.720.10">
    <property type="entry name" value="Alkaline Phosphatase, subunit A"/>
    <property type="match status" value="1"/>
</dbReference>
<dbReference type="AlphaFoldDB" id="A0A075FP38"/>
<evidence type="ECO:0000259" key="1">
    <source>
        <dbReference type="Pfam" id="PF00884"/>
    </source>
</evidence>
<dbReference type="PANTHER" id="PTHR43751">
    <property type="entry name" value="SULFATASE"/>
    <property type="match status" value="1"/>
</dbReference>
<accession>A0A075FP38</accession>
<evidence type="ECO:0000313" key="2">
    <source>
        <dbReference type="EMBL" id="AIE93124.1"/>
    </source>
</evidence>